<dbReference type="RefSeq" id="WP_092758716.1">
    <property type="nucleotide sequence ID" value="NZ_FNZQ01000001.1"/>
</dbReference>
<protein>
    <recommendedName>
        <fullName evidence="5">Aspartate carbamoyltransferase catalytic subunit</fullName>
    </recommendedName>
</protein>
<dbReference type="AlphaFoldDB" id="A0A1H7FKX6"/>
<evidence type="ECO:0000313" key="4">
    <source>
        <dbReference type="Proteomes" id="UP000199283"/>
    </source>
</evidence>
<evidence type="ECO:0000256" key="2">
    <source>
        <dbReference type="SAM" id="Phobius"/>
    </source>
</evidence>
<dbReference type="STRING" id="188906.SAMN04488526_0077"/>
<keyword evidence="2" id="KW-0812">Transmembrane</keyword>
<feature type="transmembrane region" description="Helical" evidence="2">
    <location>
        <begin position="160"/>
        <end position="177"/>
    </location>
</feature>
<organism evidence="3 4">
    <name type="scientific">Jannaschia helgolandensis</name>
    <dbReference type="NCBI Taxonomy" id="188906"/>
    <lineage>
        <taxon>Bacteria</taxon>
        <taxon>Pseudomonadati</taxon>
        <taxon>Pseudomonadota</taxon>
        <taxon>Alphaproteobacteria</taxon>
        <taxon>Rhodobacterales</taxon>
        <taxon>Roseobacteraceae</taxon>
        <taxon>Jannaschia</taxon>
    </lineage>
</organism>
<dbReference type="Proteomes" id="UP000199283">
    <property type="component" value="Unassembled WGS sequence"/>
</dbReference>
<name>A0A1H7FKX6_9RHOB</name>
<dbReference type="OrthoDB" id="7875742at2"/>
<evidence type="ECO:0000256" key="1">
    <source>
        <dbReference type="SAM" id="MobiDB-lite"/>
    </source>
</evidence>
<sequence length="178" mass="18854">MTLALTPRDPRIHVFSVSDGTLKLTHQTYLSRLSEEVSATSLETAVGGAIDPTYAEVFAVEDVAPMGLRAYLAQAHDIPDPVLAADAARLDALSGDVVVLAPRAVEGLQTLTPRSELTHIGSYAPAEADDSPRSLPRASKSPHLETPGAAVGNPMTKRRIVWIVLGAIVAAAILLMLW</sequence>
<evidence type="ECO:0000313" key="3">
    <source>
        <dbReference type="EMBL" id="SEK23985.1"/>
    </source>
</evidence>
<proteinExistence type="predicted"/>
<keyword evidence="4" id="KW-1185">Reference proteome</keyword>
<gene>
    <name evidence="3" type="ORF">SAMN04488526_0077</name>
</gene>
<dbReference type="EMBL" id="FNZQ01000001">
    <property type="protein sequence ID" value="SEK23985.1"/>
    <property type="molecule type" value="Genomic_DNA"/>
</dbReference>
<evidence type="ECO:0008006" key="5">
    <source>
        <dbReference type="Google" id="ProtNLM"/>
    </source>
</evidence>
<keyword evidence="2" id="KW-0472">Membrane</keyword>
<reference evidence="3 4" key="1">
    <citation type="submission" date="2016-10" db="EMBL/GenBank/DDBJ databases">
        <authorList>
            <person name="de Groot N.N."/>
        </authorList>
    </citation>
    <scope>NUCLEOTIDE SEQUENCE [LARGE SCALE GENOMIC DNA]</scope>
    <source>
        <strain evidence="3 4">DSM 14858</strain>
    </source>
</reference>
<keyword evidence="2" id="KW-1133">Transmembrane helix</keyword>
<feature type="region of interest" description="Disordered" evidence="1">
    <location>
        <begin position="122"/>
        <end position="150"/>
    </location>
</feature>
<accession>A0A1H7FKX6</accession>